<dbReference type="EMBL" id="LN483142">
    <property type="protein sequence ID" value="CED83032.1"/>
    <property type="molecule type" value="Genomic_DNA"/>
</dbReference>
<keyword evidence="1" id="KW-0472">Membrane</keyword>
<proteinExistence type="predicted"/>
<feature type="transmembrane region" description="Helical" evidence="1">
    <location>
        <begin position="48"/>
        <end position="71"/>
    </location>
</feature>
<accession>A0A0F7SLT5</accession>
<evidence type="ECO:0000313" key="2">
    <source>
        <dbReference type="EMBL" id="CED83032.1"/>
    </source>
</evidence>
<sequence>MDRCTAPLNRFITIIVTITATITYINMASGLSNHGSNRSFEPFSNGELFAISGSCLAVAAIALAAVLTTIFDWKR</sequence>
<reference evidence="2" key="1">
    <citation type="submission" date="2014-08" db="EMBL/GenBank/DDBJ databases">
        <authorList>
            <person name="Sharma Rahul"/>
            <person name="Thines Marco"/>
        </authorList>
    </citation>
    <scope>NUCLEOTIDE SEQUENCE</scope>
</reference>
<evidence type="ECO:0000256" key="1">
    <source>
        <dbReference type="SAM" id="Phobius"/>
    </source>
</evidence>
<protein>
    <submittedName>
        <fullName evidence="2">Uncharacterized protein</fullName>
    </submittedName>
</protein>
<name>A0A0F7SLT5_PHARH</name>
<organism evidence="2">
    <name type="scientific">Phaffia rhodozyma</name>
    <name type="common">Yeast</name>
    <name type="synonym">Xanthophyllomyces dendrorhous</name>
    <dbReference type="NCBI Taxonomy" id="264483"/>
    <lineage>
        <taxon>Eukaryota</taxon>
        <taxon>Fungi</taxon>
        <taxon>Dikarya</taxon>
        <taxon>Basidiomycota</taxon>
        <taxon>Agaricomycotina</taxon>
        <taxon>Tremellomycetes</taxon>
        <taxon>Cystofilobasidiales</taxon>
        <taxon>Mrakiaceae</taxon>
        <taxon>Phaffia</taxon>
    </lineage>
</organism>
<keyword evidence="1" id="KW-0812">Transmembrane</keyword>
<keyword evidence="1" id="KW-1133">Transmembrane helix</keyword>
<feature type="transmembrane region" description="Helical" evidence="1">
    <location>
        <begin position="7"/>
        <end position="28"/>
    </location>
</feature>
<dbReference type="AlphaFoldDB" id="A0A0F7SLT5"/>